<dbReference type="OrthoDB" id="1658288at2759"/>
<dbReference type="SUPFAM" id="SSF81901">
    <property type="entry name" value="HCP-like"/>
    <property type="match status" value="2"/>
</dbReference>
<dbReference type="EMBL" id="BSXU01000375">
    <property type="protein sequence ID" value="GMG20461.1"/>
    <property type="molecule type" value="Genomic_DNA"/>
</dbReference>
<name>A0A9W7DDM3_AMBMO</name>
<comment type="caution">
    <text evidence="1">The sequence shown here is derived from an EMBL/GenBank/DDBJ whole genome shotgun (WGS) entry which is preliminary data.</text>
</comment>
<dbReference type="Proteomes" id="UP001165063">
    <property type="component" value="Unassembled WGS sequence"/>
</dbReference>
<organism evidence="1 2">
    <name type="scientific">Ambrosiozyma monospora</name>
    <name type="common">Yeast</name>
    <name type="synonym">Endomycopsis monosporus</name>
    <dbReference type="NCBI Taxonomy" id="43982"/>
    <lineage>
        <taxon>Eukaryota</taxon>
        <taxon>Fungi</taxon>
        <taxon>Dikarya</taxon>
        <taxon>Ascomycota</taxon>
        <taxon>Saccharomycotina</taxon>
        <taxon>Pichiomycetes</taxon>
        <taxon>Pichiales</taxon>
        <taxon>Pichiaceae</taxon>
        <taxon>Ambrosiozyma</taxon>
    </lineage>
</organism>
<accession>A0A9W7DDM3</accession>
<evidence type="ECO:0000313" key="2">
    <source>
        <dbReference type="Proteomes" id="UP001165063"/>
    </source>
</evidence>
<sequence length="367" mass="42617">MLSRNFIRYYSSATSATAGATGIKPFPLLMDILPSKRAINRLLFDFDARLSYAKYIKTLEPIYENLQKAEPEEYTLPKKVFGSDLLLFQKILSEIRSRTHTSNKYLVKLEDELIEKSAEMGNRDALTILSFRALKDKQNDEFTKEDQKAAQDYIDKLVELKHPLVFKMLADYQFNEGHHTEAISNYTKFLNFDKDSLLASQVYQILGVIMFSQKLLKQSKVLFEKSIALAPVQKCAQSHFYLGVLNELDPIRARYHFELSSSSGFLESFKNLGFLELNYFKNVRKAECWFDLGCQVGDFDCFVGKFDILFLRKEYEKAWDIYTNFPEENKIKFTSVRKEKLSKVEQIVSQLKQNQQADEASADRWTA</sequence>
<protein>
    <submittedName>
        <fullName evidence="1">Unnamed protein product</fullName>
    </submittedName>
</protein>
<reference evidence="1" key="1">
    <citation type="submission" date="2023-04" db="EMBL/GenBank/DDBJ databases">
        <title>Ambrosiozyma monospora NBRC 1965.</title>
        <authorList>
            <person name="Ichikawa N."/>
            <person name="Sato H."/>
            <person name="Tonouchi N."/>
        </authorList>
    </citation>
    <scope>NUCLEOTIDE SEQUENCE</scope>
    <source>
        <strain evidence="1">NBRC 1965</strain>
    </source>
</reference>
<evidence type="ECO:0000313" key="1">
    <source>
        <dbReference type="EMBL" id="GMG20461.1"/>
    </source>
</evidence>
<dbReference type="InterPro" id="IPR011990">
    <property type="entry name" value="TPR-like_helical_dom_sf"/>
</dbReference>
<dbReference type="AlphaFoldDB" id="A0A9W7DDM3"/>
<dbReference type="Gene3D" id="1.25.40.10">
    <property type="entry name" value="Tetratricopeptide repeat domain"/>
    <property type="match status" value="1"/>
</dbReference>
<keyword evidence="2" id="KW-1185">Reference proteome</keyword>
<proteinExistence type="predicted"/>
<gene>
    <name evidence="1" type="ORF">Amon01_000125000</name>
</gene>